<feature type="region of interest" description="Disordered" evidence="1">
    <location>
        <begin position="37"/>
        <end position="58"/>
    </location>
</feature>
<protein>
    <submittedName>
        <fullName evidence="2">Uncharacterized protein</fullName>
    </submittedName>
</protein>
<comment type="caution">
    <text evidence="2">The sequence shown here is derived from an EMBL/GenBank/DDBJ whole genome shotgun (WGS) entry which is preliminary data.</text>
</comment>
<reference evidence="2 3" key="1">
    <citation type="submission" date="2020-10" db="EMBL/GenBank/DDBJ databases">
        <title>The Coptis chinensis genome and diversification of protoberbering-type alkaloids.</title>
        <authorList>
            <person name="Wang B."/>
            <person name="Shu S."/>
            <person name="Song C."/>
            <person name="Liu Y."/>
        </authorList>
    </citation>
    <scope>NUCLEOTIDE SEQUENCE [LARGE SCALE GENOMIC DNA]</scope>
    <source>
        <strain evidence="2">HL-2020</strain>
        <tissue evidence="2">Leaf</tissue>
    </source>
</reference>
<evidence type="ECO:0000256" key="1">
    <source>
        <dbReference type="SAM" id="MobiDB-lite"/>
    </source>
</evidence>
<organism evidence="2 3">
    <name type="scientific">Coptis chinensis</name>
    <dbReference type="NCBI Taxonomy" id="261450"/>
    <lineage>
        <taxon>Eukaryota</taxon>
        <taxon>Viridiplantae</taxon>
        <taxon>Streptophyta</taxon>
        <taxon>Embryophyta</taxon>
        <taxon>Tracheophyta</taxon>
        <taxon>Spermatophyta</taxon>
        <taxon>Magnoliopsida</taxon>
        <taxon>Ranunculales</taxon>
        <taxon>Ranunculaceae</taxon>
        <taxon>Coptidoideae</taxon>
        <taxon>Coptis</taxon>
    </lineage>
</organism>
<feature type="compositionally biased region" description="Polar residues" evidence="1">
    <location>
        <begin position="109"/>
        <end position="118"/>
    </location>
</feature>
<dbReference type="Proteomes" id="UP000631114">
    <property type="component" value="Unassembled WGS sequence"/>
</dbReference>
<proteinExistence type="predicted"/>
<name>A0A835LRQ5_9MAGN</name>
<evidence type="ECO:0000313" key="3">
    <source>
        <dbReference type="Proteomes" id="UP000631114"/>
    </source>
</evidence>
<accession>A0A835LRQ5</accession>
<keyword evidence="3" id="KW-1185">Reference proteome</keyword>
<gene>
    <name evidence="2" type="ORF">IFM89_015014</name>
</gene>
<evidence type="ECO:0000313" key="2">
    <source>
        <dbReference type="EMBL" id="KAF9601029.1"/>
    </source>
</evidence>
<sequence>MWFFGFLQHLFPFLNRDDGLSFAAELLTKNQISVSMSPKIVGNNPPPQQQQQQTKSQKFSKRNFINSCGNGFGFAIGLGLLCLAFNWVKEQQAKAKSKSHIEDKDEKPNSGSGSNNPPDLSLNYRDLTVNFRSFNFNTGSGDGSDSSSGQSSTVRAAEIQRLAQQFAASSDVVTFLGALKDSLNGTTGKAAATNGCGAEILSEQECVSLNELRHSGMLNGPSQESSVGLGQNFERKSETELPINFRALLTNCLAEVEQVVAEELMRPKKGDLQSKIMASLKDFLEKEEDVSTNGCESEIFLKELLNSLQKRYFSEQLSRQGQSLESICEEQLPVDVNASFTNCSAQVAEQLMGLEKVDVKSPMMNSFRVNVTKQLALAATQMIQIRSRRAVQKILPKFPVLWITSDVHQTVLTDGAEFCFNVDDAGQTCY</sequence>
<feature type="compositionally biased region" description="Basic and acidic residues" evidence="1">
    <location>
        <begin position="99"/>
        <end position="108"/>
    </location>
</feature>
<dbReference type="AlphaFoldDB" id="A0A835LRQ5"/>
<feature type="region of interest" description="Disordered" evidence="1">
    <location>
        <begin position="96"/>
        <end position="122"/>
    </location>
</feature>
<dbReference type="EMBL" id="JADFTS010000006">
    <property type="protein sequence ID" value="KAF9601029.1"/>
    <property type="molecule type" value="Genomic_DNA"/>
</dbReference>